<dbReference type="Proteomes" id="UP000022910">
    <property type="component" value="Unassembled WGS sequence"/>
</dbReference>
<evidence type="ECO:0000256" key="1">
    <source>
        <dbReference type="SAM" id="MobiDB-lite"/>
    </source>
</evidence>
<feature type="region of interest" description="Disordered" evidence="1">
    <location>
        <begin position="402"/>
        <end position="480"/>
    </location>
</feature>
<gene>
    <name evidence="2" type="ORF">RirG_231540</name>
</gene>
<dbReference type="OrthoDB" id="2145297at2759"/>
<feature type="compositionally biased region" description="Polar residues" evidence="1">
    <location>
        <begin position="471"/>
        <end position="480"/>
    </location>
</feature>
<dbReference type="EMBL" id="JEMT01028422">
    <property type="protein sequence ID" value="EXX54750.1"/>
    <property type="molecule type" value="Genomic_DNA"/>
</dbReference>
<feature type="region of interest" description="Disordered" evidence="1">
    <location>
        <begin position="1"/>
        <end position="40"/>
    </location>
</feature>
<reference evidence="2 3" key="1">
    <citation type="submission" date="2014-02" db="EMBL/GenBank/DDBJ databases">
        <title>Single nucleus genome sequencing reveals high similarity among nuclei of an endomycorrhizal fungus.</title>
        <authorList>
            <person name="Lin K."/>
            <person name="Geurts R."/>
            <person name="Zhang Z."/>
            <person name="Limpens E."/>
            <person name="Saunders D.G."/>
            <person name="Mu D."/>
            <person name="Pang E."/>
            <person name="Cao H."/>
            <person name="Cha H."/>
            <person name="Lin T."/>
            <person name="Zhou Q."/>
            <person name="Shang Y."/>
            <person name="Li Y."/>
            <person name="Ivanov S."/>
            <person name="Sharma T."/>
            <person name="Velzen R.V."/>
            <person name="Ruijter N.D."/>
            <person name="Aanen D.K."/>
            <person name="Win J."/>
            <person name="Kamoun S."/>
            <person name="Bisseling T."/>
            <person name="Huang S."/>
        </authorList>
    </citation>
    <scope>NUCLEOTIDE SEQUENCE [LARGE SCALE GENOMIC DNA]</scope>
    <source>
        <strain evidence="3">DAOM197198w</strain>
    </source>
</reference>
<evidence type="ECO:0000313" key="2">
    <source>
        <dbReference type="EMBL" id="EXX54750.1"/>
    </source>
</evidence>
<accession>A0A015IKT0</accession>
<keyword evidence="3" id="KW-1185">Reference proteome</keyword>
<feature type="region of interest" description="Disordered" evidence="1">
    <location>
        <begin position="492"/>
        <end position="570"/>
    </location>
</feature>
<dbReference type="STRING" id="1432141.A0A015IKT0"/>
<dbReference type="Gene3D" id="3.40.140.10">
    <property type="entry name" value="Cytidine Deaminase, domain 2"/>
    <property type="match status" value="1"/>
</dbReference>
<organism evidence="2 3">
    <name type="scientific">Rhizophagus irregularis (strain DAOM 197198w)</name>
    <name type="common">Glomus intraradices</name>
    <dbReference type="NCBI Taxonomy" id="1432141"/>
    <lineage>
        <taxon>Eukaryota</taxon>
        <taxon>Fungi</taxon>
        <taxon>Fungi incertae sedis</taxon>
        <taxon>Mucoromycota</taxon>
        <taxon>Glomeromycotina</taxon>
        <taxon>Glomeromycetes</taxon>
        <taxon>Glomerales</taxon>
        <taxon>Glomeraceae</taxon>
        <taxon>Rhizophagus</taxon>
    </lineage>
</organism>
<feature type="compositionally biased region" description="Polar residues" evidence="1">
    <location>
        <begin position="426"/>
        <end position="447"/>
    </location>
</feature>
<comment type="caution">
    <text evidence="2">The sequence shown here is derived from an EMBL/GenBank/DDBJ whole genome shotgun (WGS) entry which is preliminary data.</text>
</comment>
<dbReference type="AlphaFoldDB" id="A0A015IKT0"/>
<protein>
    <submittedName>
        <fullName evidence="2">Uncharacterized protein</fullName>
    </submittedName>
</protein>
<evidence type="ECO:0000313" key="3">
    <source>
        <dbReference type="Proteomes" id="UP000022910"/>
    </source>
</evidence>
<proteinExistence type="predicted"/>
<feature type="compositionally biased region" description="Acidic residues" evidence="1">
    <location>
        <begin position="492"/>
        <end position="502"/>
    </location>
</feature>
<dbReference type="HOGENOM" id="CLU_354170_0_0_1"/>
<feature type="compositionally biased region" description="Polar residues" evidence="1">
    <location>
        <begin position="530"/>
        <end position="550"/>
    </location>
</feature>
<feature type="region of interest" description="Disordered" evidence="1">
    <location>
        <begin position="744"/>
        <end position="781"/>
    </location>
</feature>
<feature type="compositionally biased region" description="Polar residues" evidence="1">
    <location>
        <begin position="8"/>
        <end position="21"/>
    </location>
</feature>
<sequence>MPQKTDDIGTSNVNNSMTNGKIFNATVDSPEPIENRQQSKAITDPTISRRLSTTIDRTAGMVGRSNPRQKNATISKVDDPVGNFRLSIDESVVSALLDCAYADVKHEVLGYLGGTCDVDRSDNTIVCRVGQFIASERIVTSLLTDEVQEIPNSREDAIKFFEENNLEFIGCNFQSNLNSIPTQSDILKQTSIQSKFPNSAGVIVNISATSCPSIGSKGTNVTGLVNSISVFRTLESPYTNGDINNSLLNNKTKNGKIWKGKGKANLKANKVSFTVNRQMYMCPSVMQQLSCALMTVLRETRQTYAGQVLECENRNGQRIFVDSHYESFLMNFLRKSALQFDRSIDQDFRTLSLAKLHVKSLISKRINDTLTISQNDKVTNDSEKLSKRRKLDKLIEKLVTQRMDKREKEMEKLKNGEKDTVPLFNPKSQNDEQSTNGPTVTSSTSEPLSKEPADTLESSISEHSNQKRKGSSSLSQPNNMNIDVVVIDSDSNSEIDVEETDDIPSKPLLRKPSLDSSQLNPISKRPKPSKFSSNHVQVNGNSSSIQSNKSPHLPSSFLPESPTFSPSPLVPNSSTIHIAVPNNSSTGTPNGSQFSQVNYQYPKYVTNGFRPFHNGPEDLNLRSPTSPNGNKIVNVSQSSGIHLPSIQGLLEISTLASMQPPPNPLPNVVVVDPNSTIVQHSSFPTPPILPSFQNNHYYSYNQQQAITRTTSPPDSSPIQHHLHTINNTSTGSTSTNSRHYVPIAPSPIATTTGGNRPTPPPPILQTSTSTSSSIYTNNTTNHFGAESDFQWKL</sequence>
<feature type="compositionally biased region" description="Basic and acidic residues" evidence="1">
    <location>
        <begin position="402"/>
        <end position="420"/>
    </location>
</feature>
<name>A0A015IKT0_RHIIW</name>
<feature type="compositionally biased region" description="Low complexity" evidence="1">
    <location>
        <begin position="764"/>
        <end position="781"/>
    </location>
</feature>